<accession>A0A2P2DVK1</accession>
<dbReference type="AlphaFoldDB" id="A0A2P2DVK1"/>
<evidence type="ECO:0000256" key="1">
    <source>
        <dbReference type="SAM" id="Phobius"/>
    </source>
</evidence>
<reference evidence="2 3" key="1">
    <citation type="submission" date="2018-02" db="EMBL/GenBank/DDBJ databases">
        <title>Novel Leptospira species isolated from soil and water in Japan.</title>
        <authorList>
            <person name="Nakao R."/>
            <person name="Masuzawa T."/>
        </authorList>
    </citation>
    <scope>NUCLEOTIDE SEQUENCE [LARGE SCALE GENOMIC DNA]</scope>
    <source>
        <strain evidence="2 3">YH101</strain>
    </source>
</reference>
<keyword evidence="1" id="KW-0812">Transmembrane</keyword>
<keyword evidence="3" id="KW-1185">Reference proteome</keyword>
<evidence type="ECO:0000313" key="2">
    <source>
        <dbReference type="EMBL" id="GBF48644.1"/>
    </source>
</evidence>
<keyword evidence="1" id="KW-1133">Transmembrane helix</keyword>
<protein>
    <submittedName>
        <fullName evidence="2">Uncharacterized protein</fullName>
    </submittedName>
</protein>
<dbReference type="Proteomes" id="UP000245133">
    <property type="component" value="Unassembled WGS sequence"/>
</dbReference>
<keyword evidence="1" id="KW-0472">Membrane</keyword>
<sequence length="170" mass="19972">MIINVESKFNSSFAKIVSYVKLSNTLKFIAHPLLIFEPIEPEKYPKVWRNGEYLVKLRIFGVIPFGTQSIRIELIKVNTPDEFILRDNGQGQVAKIWDHWIIIQSTPDANLTRFIDRIEIKAGWMTIPVCLFAAIFYRWRQFRWKKLIRNNFGEISLPIESKSISKKRST</sequence>
<gene>
    <name evidence="2" type="ORF">LPTSP4_01440</name>
</gene>
<name>A0A2P2DVK1_9LEPT</name>
<comment type="caution">
    <text evidence="2">The sequence shown here is derived from an EMBL/GenBank/DDBJ whole genome shotgun (WGS) entry which is preliminary data.</text>
</comment>
<organism evidence="2 3">
    <name type="scientific">Leptospira ryugenii</name>
    <dbReference type="NCBI Taxonomy" id="1917863"/>
    <lineage>
        <taxon>Bacteria</taxon>
        <taxon>Pseudomonadati</taxon>
        <taxon>Spirochaetota</taxon>
        <taxon>Spirochaetia</taxon>
        <taxon>Leptospirales</taxon>
        <taxon>Leptospiraceae</taxon>
        <taxon>Leptospira</taxon>
    </lineage>
</organism>
<proteinExistence type="predicted"/>
<feature type="transmembrane region" description="Helical" evidence="1">
    <location>
        <begin position="122"/>
        <end position="139"/>
    </location>
</feature>
<evidence type="ECO:0000313" key="3">
    <source>
        <dbReference type="Proteomes" id="UP000245133"/>
    </source>
</evidence>
<dbReference type="OrthoDB" id="7428016at2"/>
<dbReference type="EMBL" id="BFBB01000002">
    <property type="protein sequence ID" value="GBF48644.1"/>
    <property type="molecule type" value="Genomic_DNA"/>
</dbReference>
<dbReference type="RefSeq" id="WP_108972695.1">
    <property type="nucleotide sequence ID" value="NZ_BFBB01000002.1"/>
</dbReference>